<keyword evidence="3" id="KW-1185">Reference proteome</keyword>
<sequence length="145" mass="15863">MEWEGQQPPRSEGDYGRGATSLQIRQSRIWTPPHPLAPLHWPPSPGDPGGTLGSWSRTRQGQKWPRWWADEPGSTENKIPPRARLSSGAAGDTRRSISGGLHYLLPHADGRTLVTSPVLKFAPWSPLGKPSPGGTVHWFLSSTSC</sequence>
<evidence type="ECO:0000313" key="2">
    <source>
        <dbReference type="EMBL" id="KAF6501169.1"/>
    </source>
</evidence>
<organism evidence="2 3">
    <name type="scientific">Molossus molossus</name>
    <name type="common">Pallas' mastiff bat</name>
    <name type="synonym">Vespertilio molossus</name>
    <dbReference type="NCBI Taxonomy" id="27622"/>
    <lineage>
        <taxon>Eukaryota</taxon>
        <taxon>Metazoa</taxon>
        <taxon>Chordata</taxon>
        <taxon>Craniata</taxon>
        <taxon>Vertebrata</taxon>
        <taxon>Euteleostomi</taxon>
        <taxon>Mammalia</taxon>
        <taxon>Eutheria</taxon>
        <taxon>Laurasiatheria</taxon>
        <taxon>Chiroptera</taxon>
        <taxon>Yangochiroptera</taxon>
        <taxon>Molossidae</taxon>
        <taxon>Molossus</taxon>
    </lineage>
</organism>
<dbReference type="EMBL" id="JACASF010000001">
    <property type="protein sequence ID" value="KAF6501169.1"/>
    <property type="molecule type" value="Genomic_DNA"/>
</dbReference>
<feature type="compositionally biased region" description="Polar residues" evidence="1">
    <location>
        <begin position="20"/>
        <end position="29"/>
    </location>
</feature>
<dbReference type="AlphaFoldDB" id="A0A7J8JXR3"/>
<gene>
    <name evidence="2" type="ORF">HJG59_008125</name>
</gene>
<accession>A0A7J8JXR3</accession>
<evidence type="ECO:0000256" key="1">
    <source>
        <dbReference type="SAM" id="MobiDB-lite"/>
    </source>
</evidence>
<dbReference type="InParanoid" id="A0A7J8JXR3"/>
<protein>
    <submittedName>
        <fullName evidence="2">Uncharacterized protein</fullName>
    </submittedName>
</protein>
<proteinExistence type="predicted"/>
<feature type="region of interest" description="Disordered" evidence="1">
    <location>
        <begin position="1"/>
        <end position="93"/>
    </location>
</feature>
<reference evidence="2 3" key="1">
    <citation type="journal article" date="2020" name="Nature">
        <title>Six reference-quality genomes reveal evolution of bat adaptations.</title>
        <authorList>
            <person name="Jebb D."/>
            <person name="Huang Z."/>
            <person name="Pippel M."/>
            <person name="Hughes G.M."/>
            <person name="Lavrichenko K."/>
            <person name="Devanna P."/>
            <person name="Winkler S."/>
            <person name="Jermiin L.S."/>
            <person name="Skirmuntt E.C."/>
            <person name="Katzourakis A."/>
            <person name="Burkitt-Gray L."/>
            <person name="Ray D.A."/>
            <person name="Sullivan K.A.M."/>
            <person name="Roscito J.G."/>
            <person name="Kirilenko B.M."/>
            <person name="Davalos L.M."/>
            <person name="Corthals A.P."/>
            <person name="Power M.L."/>
            <person name="Jones G."/>
            <person name="Ransome R.D."/>
            <person name="Dechmann D.K.N."/>
            <person name="Locatelli A.G."/>
            <person name="Puechmaille S.J."/>
            <person name="Fedrigo O."/>
            <person name="Jarvis E.D."/>
            <person name="Hiller M."/>
            <person name="Vernes S.C."/>
            <person name="Myers E.W."/>
            <person name="Teeling E.C."/>
        </authorList>
    </citation>
    <scope>NUCLEOTIDE SEQUENCE [LARGE SCALE GENOMIC DNA]</scope>
    <source>
        <strain evidence="2">MMolMol1</strain>
        <tissue evidence="2">Muscle</tissue>
    </source>
</reference>
<dbReference type="Proteomes" id="UP000550707">
    <property type="component" value="Unassembled WGS sequence"/>
</dbReference>
<name>A0A7J8JXR3_MOLMO</name>
<feature type="compositionally biased region" description="Pro residues" evidence="1">
    <location>
        <begin position="32"/>
        <end position="46"/>
    </location>
</feature>
<comment type="caution">
    <text evidence="2">The sequence shown here is derived from an EMBL/GenBank/DDBJ whole genome shotgun (WGS) entry which is preliminary data.</text>
</comment>
<evidence type="ECO:0000313" key="3">
    <source>
        <dbReference type="Proteomes" id="UP000550707"/>
    </source>
</evidence>